<feature type="transmembrane region" description="Helical" evidence="7">
    <location>
        <begin position="170"/>
        <end position="192"/>
    </location>
</feature>
<evidence type="ECO:0000256" key="1">
    <source>
        <dbReference type="ARBA" id="ARBA00004370"/>
    </source>
</evidence>
<feature type="transmembrane region" description="Helical" evidence="7">
    <location>
        <begin position="137"/>
        <end position="158"/>
    </location>
</feature>
<evidence type="ECO:0000256" key="6">
    <source>
        <dbReference type="ARBA" id="ARBA00023136"/>
    </source>
</evidence>
<dbReference type="CDD" id="cd08760">
    <property type="entry name" value="Cyt_b561_FRRS1_like"/>
    <property type="match status" value="1"/>
</dbReference>
<comment type="subcellular location">
    <subcellularLocation>
        <location evidence="1">Membrane</location>
    </subcellularLocation>
</comment>
<keyword evidence="4" id="KW-0249">Electron transport</keyword>
<dbReference type="Proteomes" id="UP000077154">
    <property type="component" value="Unassembled WGS sequence"/>
</dbReference>
<evidence type="ECO:0000256" key="5">
    <source>
        <dbReference type="ARBA" id="ARBA00022989"/>
    </source>
</evidence>
<dbReference type="EMBL" id="KV441394">
    <property type="protein sequence ID" value="OAF59381.1"/>
    <property type="molecule type" value="Genomic_DNA"/>
</dbReference>
<dbReference type="SMART" id="SM00665">
    <property type="entry name" value="B561"/>
    <property type="match status" value="1"/>
</dbReference>
<protein>
    <recommendedName>
        <fullName evidence="8">Cytochrome b561 domain-containing protein</fullName>
    </recommendedName>
</protein>
<feature type="transmembrane region" description="Helical" evidence="7">
    <location>
        <begin position="31"/>
        <end position="51"/>
    </location>
</feature>
<keyword evidence="6 7" id="KW-0472">Membrane</keyword>
<dbReference type="GO" id="GO:0016020">
    <property type="term" value="C:membrane"/>
    <property type="evidence" value="ECO:0007669"/>
    <property type="project" value="UniProtKB-SubCell"/>
</dbReference>
<sequence length="290" mass="33005">MRTQEVTSVLIPDNISLSYFHWILRTFKIELTSLIMIRLHRLALVTLILAFTPEIVFGQEVHGQGAHDQLNARDVHQKRNLDSFKTFNRNRNAHALIMSIVFIILYPLGAISVHLPIDRVPYLKNTYLKKRVMAMHVPIQVLGSVMMVGGMALGIRIGQDLGYLRRPVHAHVVIGFVVVCTIIVFQPIMGILAHRHFKKRGDKSIFAYLHRWIGRAAIILGMINSGLGFQLAQTNVIVSTGAYIRNYVLLGFFVSIWLSLVLYDEFKMHRSRHRSRFVTSGIGEDAVNEI</sequence>
<proteinExistence type="predicted"/>
<dbReference type="Gene3D" id="1.20.120.1770">
    <property type="match status" value="1"/>
</dbReference>
<keyword evidence="5 7" id="KW-1133">Transmembrane helix</keyword>
<dbReference type="eggNOG" id="ENOG502SQ3I">
    <property type="taxonomic scope" value="Eukaryota"/>
</dbReference>
<dbReference type="VEuPathDB" id="FungiDB:GMDG_01901"/>
<feature type="domain" description="Cytochrome b561" evidence="8">
    <location>
        <begin position="93"/>
        <end position="229"/>
    </location>
</feature>
<dbReference type="InterPro" id="IPR006593">
    <property type="entry name" value="Cyt_b561/ferric_Rdtase_TM"/>
</dbReference>
<reference evidence="9" key="1">
    <citation type="submission" date="2016-03" db="EMBL/GenBank/DDBJ databases">
        <title>Updated assembly of Pseudogymnoascus destructans, the fungus causing white-nose syndrome of bats.</title>
        <authorList>
            <person name="Palmer J.M."/>
            <person name="Drees K.P."/>
            <person name="Foster J.T."/>
            <person name="Lindner D.L."/>
        </authorList>
    </citation>
    <scope>NUCLEOTIDE SEQUENCE [LARGE SCALE GENOMIC DNA]</scope>
    <source>
        <strain evidence="9">20631-21</strain>
    </source>
</reference>
<feature type="transmembrane region" description="Helical" evidence="7">
    <location>
        <begin position="93"/>
        <end position="117"/>
    </location>
</feature>
<evidence type="ECO:0000256" key="7">
    <source>
        <dbReference type="SAM" id="Phobius"/>
    </source>
</evidence>
<evidence type="ECO:0000313" key="9">
    <source>
        <dbReference type="EMBL" id="OAF59381.1"/>
    </source>
</evidence>
<dbReference type="AlphaFoldDB" id="A0A177ADN3"/>
<dbReference type="OrthoDB" id="19261at2759"/>
<keyword evidence="3 7" id="KW-0812">Transmembrane</keyword>
<gene>
    <name evidence="9" type="ORF">VC83_04399</name>
</gene>
<keyword evidence="2" id="KW-0813">Transport</keyword>
<organism evidence="9">
    <name type="scientific">Pseudogymnoascus destructans</name>
    <dbReference type="NCBI Taxonomy" id="655981"/>
    <lineage>
        <taxon>Eukaryota</taxon>
        <taxon>Fungi</taxon>
        <taxon>Dikarya</taxon>
        <taxon>Ascomycota</taxon>
        <taxon>Pezizomycotina</taxon>
        <taxon>Leotiomycetes</taxon>
        <taxon>Thelebolales</taxon>
        <taxon>Thelebolaceae</taxon>
        <taxon>Pseudogymnoascus</taxon>
    </lineage>
</organism>
<evidence type="ECO:0000256" key="3">
    <source>
        <dbReference type="ARBA" id="ARBA00022692"/>
    </source>
</evidence>
<evidence type="ECO:0000256" key="4">
    <source>
        <dbReference type="ARBA" id="ARBA00022982"/>
    </source>
</evidence>
<accession>A0A177ADN3</accession>
<feature type="transmembrane region" description="Helical" evidence="7">
    <location>
        <begin position="212"/>
        <end position="232"/>
    </location>
</feature>
<evidence type="ECO:0000256" key="2">
    <source>
        <dbReference type="ARBA" id="ARBA00022448"/>
    </source>
</evidence>
<evidence type="ECO:0000259" key="8">
    <source>
        <dbReference type="SMART" id="SM00665"/>
    </source>
</evidence>
<dbReference type="RefSeq" id="XP_024324664.1">
    <property type="nucleotide sequence ID" value="XM_024468032.1"/>
</dbReference>
<dbReference type="GeneID" id="36287471"/>
<dbReference type="PANTHER" id="PTHR47797:SF1">
    <property type="entry name" value="CYTOCHROME B561 DOMAIN-CONTAINING PROTEIN-RELATED"/>
    <property type="match status" value="1"/>
</dbReference>
<name>A0A177ADN3_9PEZI</name>
<feature type="transmembrane region" description="Helical" evidence="7">
    <location>
        <begin position="244"/>
        <end position="263"/>
    </location>
</feature>
<dbReference type="PANTHER" id="PTHR47797">
    <property type="entry name" value="DEHYDROGENASE, PUTATIVE (AFU_ORTHOLOGUE AFUA_8G05805)-RELATED"/>
    <property type="match status" value="1"/>
</dbReference>